<feature type="compositionally biased region" description="Acidic residues" evidence="11">
    <location>
        <begin position="332"/>
        <end position="347"/>
    </location>
</feature>
<feature type="compositionally biased region" description="Basic and acidic residues" evidence="11">
    <location>
        <begin position="321"/>
        <end position="331"/>
    </location>
</feature>
<evidence type="ECO:0000256" key="4">
    <source>
        <dbReference type="ARBA" id="ARBA00022618"/>
    </source>
</evidence>
<dbReference type="Proteomes" id="UP000695562">
    <property type="component" value="Unassembled WGS sequence"/>
</dbReference>
<dbReference type="InterPro" id="IPR004910">
    <property type="entry name" value="Yippee/Mis18/Cereblon"/>
</dbReference>
<evidence type="ECO:0000256" key="3">
    <source>
        <dbReference type="ARBA" id="ARBA00022454"/>
    </source>
</evidence>
<evidence type="ECO:0000313" key="14">
    <source>
        <dbReference type="Proteomes" id="UP000695562"/>
    </source>
</evidence>
<dbReference type="GO" id="GO:0000775">
    <property type="term" value="C:chromosome, centromeric region"/>
    <property type="evidence" value="ECO:0007669"/>
    <property type="project" value="UniProtKB-SubCell"/>
</dbReference>
<dbReference type="GO" id="GO:0000785">
    <property type="term" value="C:chromatin"/>
    <property type="evidence" value="ECO:0007669"/>
    <property type="project" value="TreeGrafter"/>
</dbReference>
<dbReference type="InterPro" id="IPR034752">
    <property type="entry name" value="Mis18"/>
</dbReference>
<protein>
    <recommendedName>
        <fullName evidence="12">Mis18 domain-containing protein</fullName>
    </recommendedName>
</protein>
<sequence length="359" mass="41105">MSSSKRNTPSSSSRSKLSSHKKTPDDYEDEDDGHRADIYDTPYKQPTPRQPMSSTTKVPKTGVGSLNFTPSKPKPSSSSTPTTKSPTPKKQISIKDYYTDDNNNHHNNNPNINHNNNNNQNYNNQNYNNFKDNDDNNNYLPTIEDESKMSLDDILSSILIFSCLSCQVILFDSTMIINSSFERDLYMKLVKCYILKSSLKVSALSQDKELIESSLSGENNCFYHNLNCKVCHSPIGRYYTSTNPLFTFLQDHIVIKTDSISFYHIGSKSTELPPLPVSNDIITNIFETMSEMNKRIKILEERLKYTTPITTKNTTSTKNNTRQDEPYHHDDDDNDEQEDEFEQEEEEGVVKQKQKGGRR</sequence>
<evidence type="ECO:0000259" key="12">
    <source>
        <dbReference type="PROSITE" id="PS51793"/>
    </source>
</evidence>
<organism evidence="13 14">
    <name type="scientific">Polysphondylium violaceum</name>
    <dbReference type="NCBI Taxonomy" id="133409"/>
    <lineage>
        <taxon>Eukaryota</taxon>
        <taxon>Amoebozoa</taxon>
        <taxon>Evosea</taxon>
        <taxon>Eumycetozoa</taxon>
        <taxon>Dictyostelia</taxon>
        <taxon>Dictyosteliales</taxon>
        <taxon>Dictyosteliaceae</taxon>
        <taxon>Polysphondylium</taxon>
    </lineage>
</organism>
<feature type="compositionally biased region" description="Low complexity" evidence="11">
    <location>
        <begin position="1"/>
        <end position="16"/>
    </location>
</feature>
<keyword evidence="10" id="KW-0137">Centromere</keyword>
<evidence type="ECO:0000313" key="13">
    <source>
        <dbReference type="EMBL" id="KAF2077385.1"/>
    </source>
</evidence>
<keyword evidence="14" id="KW-1185">Reference proteome</keyword>
<keyword evidence="5" id="KW-0479">Metal-binding</keyword>
<keyword evidence="7" id="KW-0862">Zinc</keyword>
<evidence type="ECO:0000256" key="7">
    <source>
        <dbReference type="ARBA" id="ARBA00022833"/>
    </source>
</evidence>
<keyword evidence="8" id="KW-0539">Nucleus</keyword>
<dbReference type="GO" id="GO:0034080">
    <property type="term" value="P:CENP-A containing chromatin assembly"/>
    <property type="evidence" value="ECO:0007669"/>
    <property type="project" value="TreeGrafter"/>
</dbReference>
<dbReference type="PANTHER" id="PTHR16431:SF1">
    <property type="entry name" value="NEUROGENIC PROTEIN MASTERMIND"/>
    <property type="match status" value="1"/>
</dbReference>
<evidence type="ECO:0000256" key="6">
    <source>
        <dbReference type="ARBA" id="ARBA00022776"/>
    </source>
</evidence>
<feature type="compositionally biased region" description="Low complexity" evidence="11">
    <location>
        <begin position="105"/>
        <end position="130"/>
    </location>
</feature>
<dbReference type="Pfam" id="PF03226">
    <property type="entry name" value="Yippee-Mis18"/>
    <property type="match status" value="1"/>
</dbReference>
<evidence type="ECO:0000256" key="11">
    <source>
        <dbReference type="SAM" id="MobiDB-lite"/>
    </source>
</evidence>
<reference evidence="13" key="1">
    <citation type="submission" date="2020-01" db="EMBL/GenBank/DDBJ databases">
        <title>Development of genomics and gene disruption for Polysphondylium violaceum indicates a role for the polyketide synthase stlB in stalk morphogenesis.</title>
        <authorList>
            <person name="Narita B."/>
            <person name="Kawabe Y."/>
            <person name="Kin K."/>
            <person name="Saito T."/>
            <person name="Gibbs R."/>
            <person name="Kuspa A."/>
            <person name="Muzny D."/>
            <person name="Queller D."/>
            <person name="Richards S."/>
            <person name="Strassman J."/>
            <person name="Sucgang R."/>
            <person name="Worley K."/>
            <person name="Schaap P."/>
        </authorList>
    </citation>
    <scope>NUCLEOTIDE SEQUENCE</scope>
    <source>
        <strain evidence="13">QSvi11</strain>
    </source>
</reference>
<feature type="region of interest" description="Disordered" evidence="11">
    <location>
        <begin position="1"/>
        <end position="137"/>
    </location>
</feature>
<name>A0A8J4V1R2_9MYCE</name>
<comment type="caution">
    <text evidence="13">The sequence shown here is derived from an EMBL/GenBank/DDBJ whole genome shotgun (WGS) entry which is preliminary data.</text>
</comment>
<evidence type="ECO:0000256" key="5">
    <source>
        <dbReference type="ARBA" id="ARBA00022723"/>
    </source>
</evidence>
<evidence type="ECO:0000256" key="9">
    <source>
        <dbReference type="ARBA" id="ARBA00023306"/>
    </source>
</evidence>
<evidence type="ECO:0000256" key="8">
    <source>
        <dbReference type="ARBA" id="ARBA00023242"/>
    </source>
</evidence>
<dbReference type="GO" id="GO:0005634">
    <property type="term" value="C:nucleus"/>
    <property type="evidence" value="ECO:0007669"/>
    <property type="project" value="UniProtKB-SubCell"/>
</dbReference>
<gene>
    <name evidence="13" type="ORF">CYY_001313</name>
</gene>
<keyword evidence="4" id="KW-0132">Cell division</keyword>
<keyword evidence="9" id="KW-0131">Cell cycle</keyword>
<dbReference type="GO" id="GO:0051301">
    <property type="term" value="P:cell division"/>
    <property type="evidence" value="ECO:0007669"/>
    <property type="project" value="UniProtKB-KW"/>
</dbReference>
<dbReference type="GO" id="GO:0046872">
    <property type="term" value="F:metal ion binding"/>
    <property type="evidence" value="ECO:0007669"/>
    <property type="project" value="UniProtKB-KW"/>
</dbReference>
<dbReference type="PROSITE" id="PS51793">
    <property type="entry name" value="MIS18"/>
    <property type="match status" value="1"/>
</dbReference>
<feature type="compositionally biased region" description="Polar residues" evidence="11">
    <location>
        <begin position="50"/>
        <end position="68"/>
    </location>
</feature>
<dbReference type="EMBL" id="AJWJ01000030">
    <property type="protein sequence ID" value="KAF2077385.1"/>
    <property type="molecule type" value="Genomic_DNA"/>
</dbReference>
<evidence type="ECO:0000256" key="1">
    <source>
        <dbReference type="ARBA" id="ARBA00004123"/>
    </source>
</evidence>
<evidence type="ECO:0000256" key="2">
    <source>
        <dbReference type="ARBA" id="ARBA00004584"/>
    </source>
</evidence>
<feature type="domain" description="Mis18" evidence="12">
    <location>
        <begin position="158"/>
        <end position="265"/>
    </location>
</feature>
<dbReference type="AlphaFoldDB" id="A0A8J4V1R2"/>
<feature type="compositionally biased region" description="Low complexity" evidence="11">
    <location>
        <begin position="310"/>
        <end position="320"/>
    </location>
</feature>
<dbReference type="GO" id="GO:0007059">
    <property type="term" value="P:chromosome segregation"/>
    <property type="evidence" value="ECO:0007669"/>
    <property type="project" value="TreeGrafter"/>
</dbReference>
<feature type="compositionally biased region" description="Low complexity" evidence="11">
    <location>
        <begin position="69"/>
        <end position="90"/>
    </location>
</feature>
<keyword evidence="6" id="KW-0498">Mitosis</keyword>
<dbReference type="PANTHER" id="PTHR16431">
    <property type="entry name" value="NEUROGENIC PROTEIN MASTERMIND"/>
    <property type="match status" value="1"/>
</dbReference>
<proteinExistence type="predicted"/>
<keyword evidence="3" id="KW-0158">Chromosome</keyword>
<feature type="region of interest" description="Disordered" evidence="11">
    <location>
        <begin position="310"/>
        <end position="359"/>
    </location>
</feature>
<evidence type="ECO:0000256" key="10">
    <source>
        <dbReference type="ARBA" id="ARBA00023328"/>
    </source>
</evidence>
<dbReference type="OrthoDB" id="74210at2759"/>
<comment type="subcellular location">
    <subcellularLocation>
        <location evidence="2">Chromosome</location>
        <location evidence="2">Centromere</location>
    </subcellularLocation>
    <subcellularLocation>
        <location evidence="1">Nucleus</location>
    </subcellularLocation>
</comment>
<accession>A0A8J4V1R2</accession>